<feature type="domain" description="Response regulatory" evidence="20">
    <location>
        <begin position="536"/>
        <end position="649"/>
    </location>
</feature>
<dbReference type="SUPFAM" id="SSF52172">
    <property type="entry name" value="CheY-like"/>
    <property type="match status" value="2"/>
</dbReference>
<dbReference type="PROSITE" id="PS50885">
    <property type="entry name" value="HAMP"/>
    <property type="match status" value="1"/>
</dbReference>
<dbReference type="Gene3D" id="3.30.565.10">
    <property type="entry name" value="Histidine kinase-like ATPase, C-terminal domain"/>
    <property type="match status" value="1"/>
</dbReference>
<dbReference type="InterPro" id="IPR019247">
    <property type="entry name" value="Histidine_kinase_BarA_N"/>
</dbReference>
<dbReference type="Pfam" id="PF00672">
    <property type="entry name" value="HAMP"/>
    <property type="match status" value="1"/>
</dbReference>
<dbReference type="PANTHER" id="PTHR45339">
    <property type="entry name" value="HYBRID SIGNAL TRANSDUCTION HISTIDINE KINASE J"/>
    <property type="match status" value="1"/>
</dbReference>
<keyword evidence="12 18" id="KW-1133">Transmembrane helix</keyword>
<evidence type="ECO:0000256" key="18">
    <source>
        <dbReference type="SAM" id="Phobius"/>
    </source>
</evidence>
<reference evidence="23 24" key="1">
    <citation type="submission" date="2016-11" db="EMBL/GenBank/DDBJ databases">
        <authorList>
            <person name="Jaros S."/>
            <person name="Januszkiewicz K."/>
            <person name="Wedrychowicz H."/>
        </authorList>
    </citation>
    <scope>NUCLEOTIDE SEQUENCE [LARGE SCALE GENOMIC DNA]</scope>
    <source>
        <strain evidence="23">NVI 5450</strain>
    </source>
</reference>
<dbReference type="GO" id="GO:0005524">
    <property type="term" value="F:ATP binding"/>
    <property type="evidence" value="ECO:0007669"/>
    <property type="project" value="UniProtKB-KW"/>
</dbReference>
<dbReference type="PROSITE" id="PS50110">
    <property type="entry name" value="RESPONSE_REGULATORY"/>
    <property type="match status" value="2"/>
</dbReference>
<proteinExistence type="predicted"/>
<dbReference type="Gene3D" id="3.40.50.2300">
    <property type="match status" value="2"/>
</dbReference>
<evidence type="ECO:0000256" key="4">
    <source>
        <dbReference type="ARBA" id="ARBA00022475"/>
    </source>
</evidence>
<feature type="domain" description="Response regulatory" evidence="20">
    <location>
        <begin position="671"/>
        <end position="787"/>
    </location>
</feature>
<dbReference type="FunFam" id="3.30.565.10:FF:000010">
    <property type="entry name" value="Sensor histidine kinase RcsC"/>
    <property type="match status" value="1"/>
</dbReference>
<evidence type="ECO:0000259" key="20">
    <source>
        <dbReference type="PROSITE" id="PS50110"/>
    </source>
</evidence>
<dbReference type="NCBIfam" id="NF008318">
    <property type="entry name" value="PRK11107.1"/>
    <property type="match status" value="1"/>
</dbReference>
<dbReference type="SMART" id="SM00387">
    <property type="entry name" value="HATPase_c"/>
    <property type="match status" value="1"/>
</dbReference>
<dbReference type="Pfam" id="PF00072">
    <property type="entry name" value="Response_reg"/>
    <property type="match status" value="1"/>
</dbReference>
<evidence type="ECO:0000256" key="7">
    <source>
        <dbReference type="ARBA" id="ARBA00022679"/>
    </source>
</evidence>
<keyword evidence="13" id="KW-0902">Two-component regulatory system</keyword>
<sequence length="911" mass="101986">MTKYGLRAKVMALTILPTVLIGTLLASYFTFNRYQQLETVLIEQGINIIEPLAIASEYGMLQNSRESLKKLLGLTHRKFAPTIKSIAIFDNNNKLFVTSNYHRNFSVLKNPDKSKLPETTQVEVLDDYIILRSPIIAEIDNTNFPLSLENPEQILGYLSIQLIRDKAILLQYRDTTVSVFIVLLGFFTALIFSWRLVKNVTQPITDMVTVVDRIREGRLDARVIGEHTGELALLKNGINSMAKSLSAYHEEMQQNIDQATSDLRETLEQIEIQNIELDMAKKRAQAAARVKSEFLANMSHELRTPLNGVIGFSRQLLKTSLSPNQTDYLQTIEKSAKNLLSIINDILDFSKLEAGKLTLEQIPFNLRDTIEEAAILLAPTVHDKGLELSLHVDKNVPDGIIGDPFRFQQVITNLLGNAIKFTENGNIDIHIELLESTHNSVTIQTNIRDTGIGISEQQQAQLFEAFNQADTSISRRYGGTGLGLVITQRLVEFMGGEISLDSDLGQGSNFKFSLKFNVTSASLSEPLPVNDFKGKQVLLYEVDNYSARSLISLLNSWDLDVLHCANETEWQNYIKQPYHCVIIAQNDESNLTPMYNKMSQSHDLDAAVVVLINSSDPCLQEEIISAGARHCLTKPCNHRKLVNALAYLDKPAEQPIPQLKIEKPKPKIDLSILAVDDNPANLKLISAMLADSVTHIEICSNGAEAVAKANKMDFDIVFMDIQMPIMDGISACRAIRSGSRNQSTPIIAVTAHAMSGERDRLLSKGMDDYLTKPIDESILKRTLQQWSNSSHDHNIVQNHILDWPLTLQRSMGKEDLAVDMLEMFINSLPEISEHLEQVLARSLSRSEFQKIIHKFHGGAACCGVLPIQNLADQIERGLRKGADIEDVEPEIFELQEAIETVIKEAQPYLPN</sequence>
<dbReference type="Gene3D" id="6.10.340.10">
    <property type="match status" value="1"/>
</dbReference>
<dbReference type="GO" id="GO:0005886">
    <property type="term" value="C:plasma membrane"/>
    <property type="evidence" value="ECO:0007669"/>
    <property type="project" value="UniProtKB-SubCell"/>
</dbReference>
<dbReference type="GO" id="GO:0000155">
    <property type="term" value="F:phosphorelay sensor kinase activity"/>
    <property type="evidence" value="ECO:0007669"/>
    <property type="project" value="InterPro"/>
</dbReference>
<dbReference type="CDD" id="cd17546">
    <property type="entry name" value="REC_hyHK_CKI1_RcsC-like"/>
    <property type="match status" value="1"/>
</dbReference>
<keyword evidence="11" id="KW-0067">ATP-binding</keyword>
<feature type="transmembrane region" description="Helical" evidence="18">
    <location>
        <begin position="176"/>
        <end position="197"/>
    </location>
</feature>
<feature type="modified residue" description="4-aspartylphosphate" evidence="16">
    <location>
        <position position="720"/>
    </location>
</feature>
<keyword evidence="9" id="KW-0547">Nucleotide-binding</keyword>
<dbReference type="CDD" id="cd00082">
    <property type="entry name" value="HisKA"/>
    <property type="match status" value="1"/>
</dbReference>
<evidence type="ECO:0000256" key="16">
    <source>
        <dbReference type="PROSITE-ProRule" id="PRU00169"/>
    </source>
</evidence>
<dbReference type="AlphaFoldDB" id="A0A1K9YRL6"/>
<dbReference type="FunFam" id="1.10.287.130:FF:000003">
    <property type="entry name" value="Histidine kinase"/>
    <property type="match status" value="1"/>
</dbReference>
<evidence type="ECO:0000313" key="24">
    <source>
        <dbReference type="Proteomes" id="UP000183794"/>
    </source>
</evidence>
<protein>
    <recommendedName>
        <fullName evidence="3">histidine kinase</fullName>
        <ecNumber evidence="3">2.7.13.3</ecNumber>
    </recommendedName>
</protein>
<dbReference type="SUPFAM" id="SSF158472">
    <property type="entry name" value="HAMP domain-like"/>
    <property type="match status" value="1"/>
</dbReference>
<evidence type="ECO:0000259" key="21">
    <source>
        <dbReference type="PROSITE" id="PS50885"/>
    </source>
</evidence>
<evidence type="ECO:0000256" key="15">
    <source>
        <dbReference type="PROSITE-ProRule" id="PRU00110"/>
    </source>
</evidence>
<dbReference type="SMART" id="SM00388">
    <property type="entry name" value="HisKA"/>
    <property type="match status" value="1"/>
</dbReference>
<comment type="catalytic activity">
    <reaction evidence="1">
        <text>ATP + protein L-histidine = ADP + protein N-phospho-L-histidine.</text>
        <dbReference type="EC" id="2.7.13.3"/>
    </reaction>
</comment>
<evidence type="ECO:0000256" key="14">
    <source>
        <dbReference type="ARBA" id="ARBA00023136"/>
    </source>
</evidence>
<dbReference type="Pfam" id="PF00512">
    <property type="entry name" value="HisKA"/>
    <property type="match status" value="1"/>
</dbReference>
<dbReference type="PROSITE" id="PS50894">
    <property type="entry name" value="HPT"/>
    <property type="match status" value="1"/>
</dbReference>
<evidence type="ECO:0000256" key="10">
    <source>
        <dbReference type="ARBA" id="ARBA00022777"/>
    </source>
</evidence>
<dbReference type="EMBL" id="FPLD01000005">
    <property type="protein sequence ID" value="SGY82281.1"/>
    <property type="molecule type" value="Genomic_DNA"/>
</dbReference>
<evidence type="ECO:0000256" key="3">
    <source>
        <dbReference type="ARBA" id="ARBA00012438"/>
    </source>
</evidence>
<keyword evidence="14 18" id="KW-0472">Membrane</keyword>
<dbReference type="Gene3D" id="1.20.120.160">
    <property type="entry name" value="HPT domain"/>
    <property type="match status" value="1"/>
</dbReference>
<dbReference type="InterPro" id="IPR036641">
    <property type="entry name" value="HPT_dom_sf"/>
</dbReference>
<evidence type="ECO:0000256" key="2">
    <source>
        <dbReference type="ARBA" id="ARBA00004429"/>
    </source>
</evidence>
<dbReference type="InterPro" id="IPR005467">
    <property type="entry name" value="His_kinase_dom"/>
</dbReference>
<keyword evidence="7" id="KW-0808">Transferase</keyword>
<dbReference type="Pfam" id="PF09984">
    <property type="entry name" value="sCache_4"/>
    <property type="match status" value="1"/>
</dbReference>
<evidence type="ECO:0000256" key="13">
    <source>
        <dbReference type="ARBA" id="ARBA00023012"/>
    </source>
</evidence>
<dbReference type="CDD" id="cd06225">
    <property type="entry name" value="HAMP"/>
    <property type="match status" value="1"/>
</dbReference>
<feature type="domain" description="HAMP" evidence="21">
    <location>
        <begin position="198"/>
        <end position="250"/>
    </location>
</feature>
<dbReference type="InterPro" id="IPR003594">
    <property type="entry name" value="HATPase_dom"/>
</dbReference>
<dbReference type="RefSeq" id="WP_075517896.1">
    <property type="nucleotide sequence ID" value="NZ_FPLD01000005.1"/>
</dbReference>
<dbReference type="InterPro" id="IPR003660">
    <property type="entry name" value="HAMP_dom"/>
</dbReference>
<comment type="subcellular location">
    <subcellularLocation>
        <location evidence="2">Cell inner membrane</location>
        <topology evidence="2">Multi-pass membrane protein</topology>
    </subcellularLocation>
</comment>
<evidence type="ECO:0000256" key="6">
    <source>
        <dbReference type="ARBA" id="ARBA00022553"/>
    </source>
</evidence>
<evidence type="ECO:0000256" key="9">
    <source>
        <dbReference type="ARBA" id="ARBA00022741"/>
    </source>
</evidence>
<dbReference type="PRINTS" id="PR00344">
    <property type="entry name" value="BCTRLSENSOR"/>
</dbReference>
<evidence type="ECO:0000256" key="5">
    <source>
        <dbReference type="ARBA" id="ARBA00022519"/>
    </source>
</evidence>
<dbReference type="SMART" id="SM00448">
    <property type="entry name" value="REC"/>
    <property type="match status" value="1"/>
</dbReference>
<accession>A0A1K9YRL6</accession>
<dbReference type="SUPFAM" id="SSF47226">
    <property type="entry name" value="Histidine-containing phosphotransfer domain, HPT domain"/>
    <property type="match status" value="1"/>
</dbReference>
<keyword evidence="5" id="KW-0997">Cell inner membrane</keyword>
<dbReference type="SMART" id="SM00304">
    <property type="entry name" value="HAMP"/>
    <property type="match status" value="1"/>
</dbReference>
<evidence type="ECO:0000259" key="22">
    <source>
        <dbReference type="PROSITE" id="PS50894"/>
    </source>
</evidence>
<evidence type="ECO:0000256" key="17">
    <source>
        <dbReference type="SAM" id="Coils"/>
    </source>
</evidence>
<dbReference type="PANTHER" id="PTHR45339:SF1">
    <property type="entry name" value="HYBRID SIGNAL TRANSDUCTION HISTIDINE KINASE J"/>
    <property type="match status" value="1"/>
</dbReference>
<dbReference type="InterPro" id="IPR003661">
    <property type="entry name" value="HisK_dim/P_dom"/>
</dbReference>
<dbReference type="InterPro" id="IPR011006">
    <property type="entry name" value="CheY-like_superfamily"/>
</dbReference>
<dbReference type="Pfam" id="PF02518">
    <property type="entry name" value="HATPase_c"/>
    <property type="match status" value="1"/>
</dbReference>
<dbReference type="PROSITE" id="PS50109">
    <property type="entry name" value="HIS_KIN"/>
    <property type="match status" value="1"/>
</dbReference>
<dbReference type="SUPFAM" id="SSF55874">
    <property type="entry name" value="ATPase domain of HSP90 chaperone/DNA topoisomerase II/histidine kinase"/>
    <property type="match status" value="1"/>
</dbReference>
<organism evidence="23 24">
    <name type="scientific">Moritella viscosa</name>
    <dbReference type="NCBI Taxonomy" id="80854"/>
    <lineage>
        <taxon>Bacteria</taxon>
        <taxon>Pseudomonadati</taxon>
        <taxon>Pseudomonadota</taxon>
        <taxon>Gammaproteobacteria</taxon>
        <taxon>Alteromonadales</taxon>
        <taxon>Moritellaceae</taxon>
        <taxon>Moritella</taxon>
    </lineage>
</organism>
<dbReference type="CDD" id="cd16922">
    <property type="entry name" value="HATPase_EvgS-ArcB-TorS-like"/>
    <property type="match status" value="1"/>
</dbReference>
<evidence type="ECO:0000256" key="12">
    <source>
        <dbReference type="ARBA" id="ARBA00022989"/>
    </source>
</evidence>
<name>A0A1K9YRL6_9GAMM</name>
<keyword evidence="6 16" id="KW-0597">Phosphoprotein</keyword>
<keyword evidence="8 18" id="KW-0812">Transmembrane</keyword>
<feature type="domain" description="Histidine kinase" evidence="19">
    <location>
        <begin position="297"/>
        <end position="518"/>
    </location>
</feature>
<dbReference type="SUPFAM" id="SSF47384">
    <property type="entry name" value="Homodimeric domain of signal transducing histidine kinase"/>
    <property type="match status" value="1"/>
</dbReference>
<evidence type="ECO:0000256" key="8">
    <source>
        <dbReference type="ARBA" id="ARBA00022692"/>
    </source>
</evidence>
<keyword evidence="17" id="KW-0175">Coiled coil</keyword>
<dbReference type="InterPro" id="IPR004358">
    <property type="entry name" value="Sig_transdc_His_kin-like_C"/>
</dbReference>
<dbReference type="Pfam" id="PF01627">
    <property type="entry name" value="Hpt"/>
    <property type="match status" value="1"/>
</dbReference>
<comment type="caution">
    <text evidence="16">Lacks conserved residue(s) required for the propagation of feature annotation.</text>
</comment>
<evidence type="ECO:0000256" key="11">
    <source>
        <dbReference type="ARBA" id="ARBA00022840"/>
    </source>
</evidence>
<keyword evidence="4" id="KW-1003">Cell membrane</keyword>
<dbReference type="InterPro" id="IPR036890">
    <property type="entry name" value="HATPase_C_sf"/>
</dbReference>
<feature type="modified residue" description="Phosphohistidine" evidence="15">
    <location>
        <position position="853"/>
    </location>
</feature>
<feature type="domain" description="HPt" evidence="22">
    <location>
        <begin position="813"/>
        <end position="911"/>
    </location>
</feature>
<evidence type="ECO:0000256" key="1">
    <source>
        <dbReference type="ARBA" id="ARBA00000085"/>
    </source>
</evidence>
<dbReference type="InterPro" id="IPR001789">
    <property type="entry name" value="Sig_transdc_resp-reg_receiver"/>
</dbReference>
<gene>
    <name evidence="23" type="ORF">NVI5450_0131</name>
</gene>
<dbReference type="OrthoDB" id="9810730at2"/>
<dbReference type="InterPro" id="IPR008207">
    <property type="entry name" value="Sig_transdc_His_kin_Hpt_dom"/>
</dbReference>
<evidence type="ECO:0000313" key="23">
    <source>
        <dbReference type="EMBL" id="SGY82281.1"/>
    </source>
</evidence>
<keyword evidence="10" id="KW-0418">Kinase</keyword>
<dbReference type="EC" id="2.7.13.3" evidence="3"/>
<dbReference type="Proteomes" id="UP000183794">
    <property type="component" value="Unassembled WGS sequence"/>
</dbReference>
<dbReference type="Gene3D" id="1.10.287.130">
    <property type="match status" value="1"/>
</dbReference>
<evidence type="ECO:0000259" key="19">
    <source>
        <dbReference type="PROSITE" id="PS50109"/>
    </source>
</evidence>
<feature type="coiled-coil region" evidence="17">
    <location>
        <begin position="249"/>
        <end position="287"/>
    </location>
</feature>
<feature type="transmembrane region" description="Helical" evidence="18">
    <location>
        <begin position="12"/>
        <end position="31"/>
    </location>
</feature>
<dbReference type="InterPro" id="IPR036097">
    <property type="entry name" value="HisK_dim/P_sf"/>
</dbReference>